<dbReference type="AlphaFoldDB" id="A0A1M5RBH6"/>
<keyword evidence="2" id="KW-1185">Reference proteome</keyword>
<gene>
    <name evidence="1" type="ORF">SAMN02745221_01992</name>
</gene>
<sequence length="76" mass="8339">MPKVIAVEDNLQEVKSFLASKGCYVVDASEVNREKVDAFVISGDSDLSSSREAMDKSLVINVNGKTMEELWAEIDS</sequence>
<dbReference type="InterPro" id="IPR005370">
    <property type="entry name" value="UPF0180"/>
</dbReference>
<dbReference type="RefSeq" id="WP_073093350.1">
    <property type="nucleotide sequence ID" value="NZ_FQWY01000046.1"/>
</dbReference>
<dbReference type="Pfam" id="PF03698">
    <property type="entry name" value="UPF0180"/>
    <property type="match status" value="1"/>
</dbReference>
<dbReference type="EMBL" id="FQWY01000046">
    <property type="protein sequence ID" value="SHH23707.1"/>
    <property type="molecule type" value="Genomic_DNA"/>
</dbReference>
<evidence type="ECO:0000313" key="2">
    <source>
        <dbReference type="Proteomes" id="UP000242329"/>
    </source>
</evidence>
<accession>A0A1M5RBH6</accession>
<dbReference type="OrthoDB" id="1708042at2"/>
<organism evidence="1 2">
    <name type="scientific">Thermosyntropha lipolytica DSM 11003</name>
    <dbReference type="NCBI Taxonomy" id="1123382"/>
    <lineage>
        <taxon>Bacteria</taxon>
        <taxon>Bacillati</taxon>
        <taxon>Bacillota</taxon>
        <taxon>Clostridia</taxon>
        <taxon>Eubacteriales</taxon>
        <taxon>Syntrophomonadaceae</taxon>
        <taxon>Thermosyntropha</taxon>
    </lineage>
</organism>
<protein>
    <submittedName>
        <fullName evidence="1">Uncharacterized protein family (UPF0180)</fullName>
    </submittedName>
</protein>
<name>A0A1M5RBH6_9FIRM</name>
<reference evidence="2" key="1">
    <citation type="submission" date="2016-11" db="EMBL/GenBank/DDBJ databases">
        <authorList>
            <person name="Varghese N."/>
            <person name="Submissions S."/>
        </authorList>
    </citation>
    <scope>NUCLEOTIDE SEQUENCE [LARGE SCALE GENOMIC DNA]</scope>
    <source>
        <strain evidence="2">DSM 11003</strain>
    </source>
</reference>
<evidence type="ECO:0000313" key="1">
    <source>
        <dbReference type="EMBL" id="SHH23707.1"/>
    </source>
</evidence>
<proteinExistence type="predicted"/>
<dbReference type="Proteomes" id="UP000242329">
    <property type="component" value="Unassembled WGS sequence"/>
</dbReference>